<feature type="compositionally biased region" description="Low complexity" evidence="7">
    <location>
        <begin position="1448"/>
        <end position="1464"/>
    </location>
</feature>
<evidence type="ECO:0000313" key="9">
    <source>
        <dbReference type="Proteomes" id="UP000038009"/>
    </source>
</evidence>
<dbReference type="PANTHER" id="PTHR48182">
    <property type="entry name" value="PROTEIN SERAC1"/>
    <property type="match status" value="1"/>
</dbReference>
<evidence type="ECO:0000256" key="2">
    <source>
        <dbReference type="ARBA" id="ARBA00004240"/>
    </source>
</evidence>
<comment type="caution">
    <text evidence="8">The sequence shown here is derived from an EMBL/GenBank/DDBJ whole genome shotgun (WGS) entry which is preliminary data.</text>
</comment>
<evidence type="ECO:0000256" key="7">
    <source>
        <dbReference type="SAM" id="MobiDB-lite"/>
    </source>
</evidence>
<feature type="region of interest" description="Disordered" evidence="7">
    <location>
        <begin position="1234"/>
        <end position="1258"/>
    </location>
</feature>
<dbReference type="GO" id="GO:0005739">
    <property type="term" value="C:mitochondrion"/>
    <property type="evidence" value="ECO:0007669"/>
    <property type="project" value="UniProtKB-SubCell"/>
</dbReference>
<evidence type="ECO:0000256" key="1">
    <source>
        <dbReference type="ARBA" id="ARBA00004173"/>
    </source>
</evidence>
<feature type="compositionally biased region" description="Low complexity" evidence="7">
    <location>
        <begin position="584"/>
        <end position="604"/>
    </location>
</feature>
<accession>A0A0N1I065</accession>
<feature type="compositionally biased region" description="Basic and acidic residues" evidence="7">
    <location>
        <begin position="209"/>
        <end position="218"/>
    </location>
</feature>
<feature type="region of interest" description="Disordered" evidence="7">
    <location>
        <begin position="584"/>
        <end position="608"/>
    </location>
</feature>
<dbReference type="Proteomes" id="UP000038009">
    <property type="component" value="Unassembled WGS sequence"/>
</dbReference>
<keyword evidence="6" id="KW-0472">Membrane</keyword>
<name>A0A0N1I065_LEPSE</name>
<feature type="region of interest" description="Disordered" evidence="7">
    <location>
        <begin position="1273"/>
        <end position="1309"/>
    </location>
</feature>
<feature type="region of interest" description="Disordered" evidence="7">
    <location>
        <begin position="1440"/>
        <end position="1464"/>
    </location>
</feature>
<dbReference type="PANTHER" id="PTHR48182:SF2">
    <property type="entry name" value="PROTEIN SERAC1"/>
    <property type="match status" value="1"/>
</dbReference>
<evidence type="ECO:0000256" key="5">
    <source>
        <dbReference type="ARBA" id="ARBA00023128"/>
    </source>
</evidence>
<dbReference type="SUPFAM" id="SSF53474">
    <property type="entry name" value="alpha/beta-Hydrolases"/>
    <property type="match status" value="1"/>
</dbReference>
<organism evidence="8 9">
    <name type="scientific">Leptomonas seymouri</name>
    <dbReference type="NCBI Taxonomy" id="5684"/>
    <lineage>
        <taxon>Eukaryota</taxon>
        <taxon>Discoba</taxon>
        <taxon>Euglenozoa</taxon>
        <taxon>Kinetoplastea</taxon>
        <taxon>Metakinetoplastina</taxon>
        <taxon>Trypanosomatida</taxon>
        <taxon>Trypanosomatidae</taxon>
        <taxon>Leishmaniinae</taxon>
        <taxon>Leptomonas</taxon>
    </lineage>
</organism>
<feature type="region of interest" description="Disordered" evidence="7">
    <location>
        <begin position="255"/>
        <end position="280"/>
    </location>
</feature>
<protein>
    <submittedName>
        <fullName evidence="8">Uncharacterized protein</fullName>
    </submittedName>
</protein>
<dbReference type="OrthoDB" id="5086500at2759"/>
<dbReference type="InterPro" id="IPR052374">
    <property type="entry name" value="SERAC1"/>
</dbReference>
<evidence type="ECO:0000256" key="4">
    <source>
        <dbReference type="ARBA" id="ARBA00022824"/>
    </source>
</evidence>
<gene>
    <name evidence="8" type="ORF">ABL78_2984</name>
</gene>
<evidence type="ECO:0000256" key="6">
    <source>
        <dbReference type="ARBA" id="ARBA00023136"/>
    </source>
</evidence>
<dbReference type="InterPro" id="IPR029058">
    <property type="entry name" value="AB_hydrolase_fold"/>
</dbReference>
<keyword evidence="9" id="KW-1185">Reference proteome</keyword>
<reference evidence="8 9" key="1">
    <citation type="journal article" date="2015" name="PLoS Pathog.">
        <title>Leptomonas seymouri: Adaptations to the Dixenous Life Cycle Analyzed by Genome Sequencing, Transcriptome Profiling and Co-infection with Leishmania donovani.</title>
        <authorList>
            <person name="Kraeva N."/>
            <person name="Butenko A."/>
            <person name="Hlavacova J."/>
            <person name="Kostygov A."/>
            <person name="Myskova J."/>
            <person name="Grybchuk D."/>
            <person name="Lestinova T."/>
            <person name="Votypka J."/>
            <person name="Volf P."/>
            <person name="Opperdoes F."/>
            <person name="Flegontov P."/>
            <person name="Lukes J."/>
            <person name="Yurchenko V."/>
        </authorList>
    </citation>
    <scope>NUCLEOTIDE SEQUENCE [LARGE SCALE GENOMIC DNA]</scope>
    <source>
        <strain evidence="8 9">ATCC 30220</strain>
    </source>
</reference>
<feature type="compositionally biased region" description="Basic and acidic residues" evidence="7">
    <location>
        <begin position="1290"/>
        <end position="1303"/>
    </location>
</feature>
<feature type="compositionally biased region" description="Polar residues" evidence="7">
    <location>
        <begin position="195"/>
        <end position="208"/>
    </location>
</feature>
<feature type="region of interest" description="Disordered" evidence="7">
    <location>
        <begin position="116"/>
        <end position="153"/>
    </location>
</feature>
<sequence>MEFYREGLEELFLDGVLNPATTSETYQKNCITYKELRSRVFLLYEPDSAAFPNGAEFDVVLVHGIGSDEFKCWTNAQGVLWPAGFIPQDFPTARVLSVGYAHSLFNWKSDATETVETSAKPLLRSPPTEEPSMDLVPPSKPTNPPGEKSSTLRRIKSLAERVGQTAKESASTLAPKEVEWWWSKADAPRRDGEEGTNQVLPSTPSSTKPLKEGEKEGAESTTQEKQVLYTDNLFQLLTSLRDSVWPLVAAEDESDTRRLSGFTPEGDGATNGKQKKPPRDVKTLQNIRLVAADLAERLGSPEVGVGQRPVVFLVHSMGGLILKQMLISLFEAAHLAPPSVNVLSLATTPRTKELTAQDTSASQDYAAVQRASALLRAVRGVVFYGTPHFGSAVASVITGLQKYYQGLGGLTPTRVVTGLGDHNKPELMRLNSRFFDVIERLGDELYAEATGSALTASQGNATTKCYVTAMQASLMPGSGAWAASSGSMASSAEGGDSGDGSRGAVWILSLGETKKLRGLVRVVDPESANPAPNDPRYPFYLVNADHGEICRPLTKMSPSYAMVYGLLDRMQQRGLLKWQHGQALPTSSLSGTSASTPSGSSGPAREPSAIERMGERYESGWSALFDPARGMPNIPASEQNSRALPSAAPSSAHARLHAGNQRCLLAFQQGVGETRLALPVLEKALTDLHQLLHRFFGVAIPPQLDSIFLLAADMTDFVTRFYRRGELVAQTAESEAGHGDNEAKAASGDGDGRAWVDGMVSFRVPLQILTYWVHHAADLLRVFELSLEERAINTDVNSGASPTAAKWESKLFTHPGRRDLRELSELEQSVGVVQEEWEAFRRYVSLRLRAASSAAQDNGLRRRAGASGRAAERSGGPVGLSMREHIGALFFARAIRTIASKHLHDGGALGGLVAAYLRSAILQIHGAEKQLSSVLLEHDPWSLVGGSGSMDAESIVSLIMEGLELSISLSFAPEDRDAFMDTDGSDVELTSDVELRAIVPALTATSSVLLGCFAAFVDELHRLEGDSRWLRAVQHFQLATSALRADFGVRERLLRAASRAVHSEGLASMTQKGSAMNSSGAERDWWKTAWELTTSKTEASNSGGSSAADTVVAVFTDTCQAHVAKLDDGLLLSAVQLVVESFQCSMLIRACHAHRALAVSTHSTWSVNAGEHVMTEGGTPEPSMERKGGQPAATDALVDDLMRSVEAAQKAYLRTNQILRGLCVLGDAEQPFALPKHASKGRGAGEEAGSSKQPEKRMKNQIRDVIQSLLSELDADENEVGESNKGVEPPLRDKEKLEGKADEAPQSLSWASRASVAKKRKAQSNGFVEGSNESSAAVFSAAVTAAKKGRKGRLPMLIMNSLSKAWEAVRSGGVSTETPEHFACTAMVMWWMVEWEAAAVMKNAATATFPAKKAAETPAPASASTTLAKLHKLIDTMEGTQQGRREAAAGAPASAAASELPPTARAREEKRWLGQCWSNANTAVRCRWMALNGGEEFLRNFYRELLAERDALKQILSSTSALQLRERQDMSVAPSALMQLDGEGGTPLWTPPSLLDAVQHDDKSAAIWCWLGHCYAVHRMRSPSTAHAYLQSICNDCVAHKVYTPAAEVGLAWRHIHSVPCSFSNLWREMPNTESPAPRSPPVVAHAAHLNARGNCVGVRTMASLLDFRATGVADISSLCSVPPQLLQFCHDAVVHHTRAVQHYVTWHNNSHPQYDSGALMHALSLVPPSTHTGSLRHLRLAEEGFQRALRADPANIGALCGLGRLRCLSVSPSLSNCGAREGATSSVVTSSLLSPLAHDAVGVPSTESAHFFSAALNAAATKRLLFDSDATARRASPESCAHAMNNIWLSYAAYWMSEEAQRVRVTSSGLARPLSKDSSASSEPEEWLMKSLYYYPRNDWALTSLGLSYIHKALAQQLKPHESRESEASTPSGLRKENMLEVFELRGLALLQRALTINPLNMWALWGVGTYGSSTPHRTTCQQLLRGLILKSVPRL</sequence>
<comment type="subcellular location">
    <subcellularLocation>
        <location evidence="2">Endoplasmic reticulum</location>
    </subcellularLocation>
    <subcellularLocation>
        <location evidence="3">Membrane</location>
    </subcellularLocation>
    <subcellularLocation>
        <location evidence="1">Mitochondrion</location>
    </subcellularLocation>
</comment>
<evidence type="ECO:0000256" key="3">
    <source>
        <dbReference type="ARBA" id="ARBA00004370"/>
    </source>
</evidence>
<proteinExistence type="predicted"/>
<dbReference type="VEuPathDB" id="TriTrypDB:Lsey_0068_0210"/>
<dbReference type="GO" id="GO:0016020">
    <property type="term" value="C:membrane"/>
    <property type="evidence" value="ECO:0007669"/>
    <property type="project" value="UniProtKB-SubCell"/>
</dbReference>
<dbReference type="OMA" id="RNDWALT"/>
<dbReference type="EMBL" id="LJSK01000068">
    <property type="protein sequence ID" value="KPI87945.1"/>
    <property type="molecule type" value="Genomic_DNA"/>
</dbReference>
<keyword evidence="5" id="KW-0496">Mitochondrion</keyword>
<evidence type="ECO:0000313" key="8">
    <source>
        <dbReference type="EMBL" id="KPI87945.1"/>
    </source>
</evidence>
<feature type="region of interest" description="Disordered" evidence="7">
    <location>
        <begin position="187"/>
        <end position="223"/>
    </location>
</feature>
<dbReference type="GO" id="GO:0005783">
    <property type="term" value="C:endoplasmic reticulum"/>
    <property type="evidence" value="ECO:0007669"/>
    <property type="project" value="UniProtKB-SubCell"/>
</dbReference>
<dbReference type="Gene3D" id="3.40.50.1820">
    <property type="entry name" value="alpha/beta hydrolase"/>
    <property type="match status" value="1"/>
</dbReference>
<keyword evidence="4" id="KW-0256">Endoplasmic reticulum</keyword>